<accession>K1DWW5</accession>
<dbReference type="GO" id="GO:0005524">
    <property type="term" value="F:ATP binding"/>
    <property type="evidence" value="ECO:0007669"/>
    <property type="project" value="UniProtKB-KW"/>
</dbReference>
<keyword evidence="3" id="KW-1003">Cell membrane</keyword>
<evidence type="ECO:0000313" key="14">
    <source>
        <dbReference type="Proteomes" id="UP000288711"/>
    </source>
</evidence>
<evidence type="ECO:0000256" key="9">
    <source>
        <dbReference type="SAM" id="Phobius"/>
    </source>
</evidence>
<evidence type="ECO:0000313" key="11">
    <source>
        <dbReference type="EMBL" id="EKA60849.1"/>
    </source>
</evidence>
<dbReference type="InterPro" id="IPR050445">
    <property type="entry name" value="Bact_polysacc_biosynth/exp"/>
</dbReference>
<comment type="subcellular location">
    <subcellularLocation>
        <location evidence="1">Cell membrane</location>
        <topology evidence="1">Multi-pass membrane protein</topology>
    </subcellularLocation>
</comment>
<dbReference type="SUPFAM" id="SSF52540">
    <property type="entry name" value="P-loop containing nucleoside triphosphate hydrolases"/>
    <property type="match status" value="1"/>
</dbReference>
<dbReference type="InterPro" id="IPR003856">
    <property type="entry name" value="LPS_length_determ_N"/>
</dbReference>
<dbReference type="PATRIC" id="fig|1210046.3.peg.2079"/>
<reference evidence="12 14" key="1">
    <citation type="journal article" date="2009" name="Int. J. Syst. Evol. Microbiol.">
        <title>Janibacter hoylei sp. nov., Bacillus isronensis sp. nov. and Bacillus aryabhattai sp. nov., isolated from cryotubes used for collecting air from the upper atmosphere.</title>
        <authorList>
            <person name="Shivaji S."/>
            <person name="Chaturvedi P."/>
            <person name="Begum Z."/>
            <person name="Pindi P.K."/>
            <person name="Manorama R."/>
            <person name="Padmanaban D.A."/>
            <person name="Shouche Y.S."/>
            <person name="Pawar S."/>
            <person name="Vaishampayan P."/>
            <person name="Dutt C.B."/>
            <person name="Datta G.N."/>
            <person name="Manchanda R.K."/>
            <person name="Rao U.R."/>
            <person name="Bhargava P.M."/>
            <person name="Narlikar J.V."/>
        </authorList>
    </citation>
    <scope>NUCLEOTIDE SEQUENCE [LARGE SCALE GENOMIC DNA]</scope>
    <source>
        <strain evidence="12 14">PVAS-1</strain>
    </source>
</reference>
<dbReference type="CDD" id="cd05387">
    <property type="entry name" value="BY-kinase"/>
    <property type="match status" value="1"/>
</dbReference>
<dbReference type="Gene3D" id="3.40.50.300">
    <property type="entry name" value="P-loop containing nucleotide triphosphate hydrolases"/>
    <property type="match status" value="1"/>
</dbReference>
<proteinExistence type="inferred from homology"/>
<dbReference type="EMBL" id="PIPF01000012">
    <property type="protein sequence ID" value="RWU82017.1"/>
    <property type="molecule type" value="Genomic_DNA"/>
</dbReference>
<keyword evidence="5" id="KW-0547">Nucleotide-binding</keyword>
<dbReference type="NCBIfam" id="TIGR01007">
    <property type="entry name" value="eps_fam"/>
    <property type="match status" value="1"/>
</dbReference>
<dbReference type="Proteomes" id="UP000004474">
    <property type="component" value="Unassembled WGS sequence"/>
</dbReference>
<keyword evidence="14" id="KW-1185">Reference proteome</keyword>
<evidence type="ECO:0000256" key="8">
    <source>
        <dbReference type="ARBA" id="ARBA00023136"/>
    </source>
</evidence>
<evidence type="ECO:0000256" key="5">
    <source>
        <dbReference type="ARBA" id="ARBA00022741"/>
    </source>
</evidence>
<keyword evidence="6" id="KW-0067">ATP-binding</keyword>
<evidence type="ECO:0000256" key="6">
    <source>
        <dbReference type="ARBA" id="ARBA00022840"/>
    </source>
</evidence>
<evidence type="ECO:0000313" key="13">
    <source>
        <dbReference type="Proteomes" id="UP000004474"/>
    </source>
</evidence>
<evidence type="ECO:0000256" key="7">
    <source>
        <dbReference type="ARBA" id="ARBA00022989"/>
    </source>
</evidence>
<gene>
    <name evidence="11" type="ORF">B277_10850</name>
    <name evidence="12" type="ORF">CWN80_12230</name>
</gene>
<evidence type="ECO:0000259" key="10">
    <source>
        <dbReference type="Pfam" id="PF02706"/>
    </source>
</evidence>
<dbReference type="STRING" id="1210046.B277_10850"/>
<dbReference type="Proteomes" id="UP000288711">
    <property type="component" value="Unassembled WGS sequence"/>
</dbReference>
<dbReference type="eggNOG" id="COG0489">
    <property type="taxonomic scope" value="Bacteria"/>
</dbReference>
<dbReference type="AlphaFoldDB" id="K1DWW5"/>
<dbReference type="InterPro" id="IPR027417">
    <property type="entry name" value="P-loop_NTPase"/>
</dbReference>
<evidence type="ECO:0000256" key="1">
    <source>
        <dbReference type="ARBA" id="ARBA00004651"/>
    </source>
</evidence>
<keyword evidence="7 9" id="KW-1133">Transmembrane helix</keyword>
<comment type="similarity">
    <text evidence="2">Belongs to the CpsC/CapA family.</text>
</comment>
<dbReference type="EMBL" id="ALWX01000046">
    <property type="protein sequence ID" value="EKA60849.1"/>
    <property type="molecule type" value="Genomic_DNA"/>
</dbReference>
<dbReference type="InterPro" id="IPR005702">
    <property type="entry name" value="Wzc-like_C"/>
</dbReference>
<reference evidence="11 13" key="2">
    <citation type="journal article" date="2012" name="J. Bacteriol.">
        <title>Genome Sequence of Janibacter hoylei MTCC8307, Isolated from the Stratospheric Air.</title>
        <authorList>
            <person name="Pawar S.P."/>
            <person name="Dhotre D.P."/>
            <person name="Shetty S.A."/>
            <person name="Chowdhury S.P."/>
            <person name="Chaudhari B.L."/>
            <person name="Shouche Y.S."/>
        </authorList>
    </citation>
    <scope>NUCLEOTIDE SEQUENCE [LARGE SCALE GENOMIC DNA]</scope>
    <source>
        <strain evidence="11 13">PVAS-1</strain>
    </source>
</reference>
<sequence length="462" mass="48317">MELADYLRIVRRHWRAILVCVVVCLLIAAAYDLTQPKVYSADAAGFVAASKSSSAAEDSINDTLAKSRATSYVDVAKSRGTAEAAKRIAKSDASTSQLIGRIEVSQPPDTVLIRVVAHGATPQEASDLANAWIAGLAEEVAKIEGGDDGLRVVPQESAILPTSPTSPNPRRDLSLALVLGLLLGLGVAVIRSQLDRRIRTPEDIKPFGLSVMATIPQSKALGRKSDDRIPALAGGMTRSSDPAASEALRKLRTNLRYMDVDNPPRVVVISSPREGDGKSTIAVNLAYAMAASGHPTTLVDADLRRPVIADGVGATEGAGLTDVLVGEASLDDVLQPAPGEGNLQVLAAGNIPPNPSEVLGSQAMVRLLAELASRGRVIVDAPPLLPVTDGAILTALSDGAILVVTAGKTLDTHVERTLEHLEEVNGRVLGVVLNQASRKETSAYYGGGSSYYVRRAGASSSD</sequence>
<feature type="transmembrane region" description="Helical" evidence="9">
    <location>
        <begin position="173"/>
        <end position="190"/>
    </location>
</feature>
<dbReference type="GO" id="GO:0005886">
    <property type="term" value="C:plasma membrane"/>
    <property type="evidence" value="ECO:0007669"/>
    <property type="project" value="UniProtKB-SubCell"/>
</dbReference>
<keyword evidence="8 9" id="KW-0472">Membrane</keyword>
<dbReference type="PANTHER" id="PTHR32309:SF13">
    <property type="entry name" value="FERRIC ENTEROBACTIN TRANSPORT PROTEIN FEPE"/>
    <property type="match status" value="1"/>
</dbReference>
<dbReference type="OrthoDB" id="9812433at2"/>
<evidence type="ECO:0000256" key="3">
    <source>
        <dbReference type="ARBA" id="ARBA00022475"/>
    </source>
</evidence>
<evidence type="ECO:0000313" key="12">
    <source>
        <dbReference type="EMBL" id="RWU82017.1"/>
    </source>
</evidence>
<dbReference type="eggNOG" id="COG3944">
    <property type="taxonomic scope" value="Bacteria"/>
</dbReference>
<dbReference type="InterPro" id="IPR033756">
    <property type="entry name" value="YlxH/NBP35"/>
</dbReference>
<keyword evidence="4 9" id="KW-0812">Transmembrane</keyword>
<organism evidence="11 13">
    <name type="scientific">Janibacter hoylei PVAS-1</name>
    <dbReference type="NCBI Taxonomy" id="1210046"/>
    <lineage>
        <taxon>Bacteria</taxon>
        <taxon>Bacillati</taxon>
        <taxon>Actinomycetota</taxon>
        <taxon>Actinomycetes</taxon>
        <taxon>Micrococcales</taxon>
        <taxon>Intrasporangiaceae</taxon>
        <taxon>Janibacter</taxon>
    </lineage>
</organism>
<reference evidence="12" key="3">
    <citation type="submission" date="2017-11" db="EMBL/GenBank/DDBJ databases">
        <authorList>
            <person name="Seuylemezian A."/>
            <person name="Cooper K."/>
            <person name="Vaishampayan P."/>
        </authorList>
    </citation>
    <scope>NUCLEOTIDE SEQUENCE</scope>
    <source>
        <strain evidence="12">PVAS-1</strain>
    </source>
</reference>
<dbReference type="RefSeq" id="WP_007927985.1">
    <property type="nucleotide sequence ID" value="NZ_ALWX01000046.1"/>
</dbReference>
<protein>
    <submittedName>
        <fullName evidence="11">Lipopolysaccharide biosynthesis protein</fullName>
    </submittedName>
</protein>
<evidence type="ECO:0000256" key="4">
    <source>
        <dbReference type="ARBA" id="ARBA00022692"/>
    </source>
</evidence>
<dbReference type="PANTHER" id="PTHR32309">
    <property type="entry name" value="TYROSINE-PROTEIN KINASE"/>
    <property type="match status" value="1"/>
</dbReference>
<comment type="caution">
    <text evidence="11">The sequence shown here is derived from an EMBL/GenBank/DDBJ whole genome shotgun (WGS) entry which is preliminary data.</text>
</comment>
<feature type="domain" description="Polysaccharide chain length determinant N-terminal" evidence="10">
    <location>
        <begin position="2"/>
        <end position="96"/>
    </location>
</feature>
<evidence type="ECO:0000256" key="2">
    <source>
        <dbReference type="ARBA" id="ARBA00006683"/>
    </source>
</evidence>
<dbReference type="Pfam" id="PF02706">
    <property type="entry name" value="Wzz"/>
    <property type="match status" value="1"/>
</dbReference>
<dbReference type="Pfam" id="PF10609">
    <property type="entry name" value="ParA"/>
    <property type="match status" value="1"/>
</dbReference>
<name>K1DWW5_9MICO</name>